<accession>A0A8S1SXJ6</accession>
<keyword evidence="1" id="KW-0175">Coiled coil</keyword>
<evidence type="ECO:0000313" key="2">
    <source>
        <dbReference type="EMBL" id="CAD8145715.1"/>
    </source>
</evidence>
<organism evidence="2 3">
    <name type="scientific">Paramecium octaurelia</name>
    <dbReference type="NCBI Taxonomy" id="43137"/>
    <lineage>
        <taxon>Eukaryota</taxon>
        <taxon>Sar</taxon>
        <taxon>Alveolata</taxon>
        <taxon>Ciliophora</taxon>
        <taxon>Intramacronucleata</taxon>
        <taxon>Oligohymenophorea</taxon>
        <taxon>Peniculida</taxon>
        <taxon>Parameciidae</taxon>
        <taxon>Paramecium</taxon>
    </lineage>
</organism>
<feature type="coiled-coil region" evidence="1">
    <location>
        <begin position="199"/>
        <end position="233"/>
    </location>
</feature>
<comment type="caution">
    <text evidence="2">The sequence shown here is derived from an EMBL/GenBank/DDBJ whole genome shotgun (WGS) entry which is preliminary data.</text>
</comment>
<dbReference type="OrthoDB" id="300088at2759"/>
<evidence type="ECO:0000313" key="3">
    <source>
        <dbReference type="Proteomes" id="UP000683925"/>
    </source>
</evidence>
<dbReference type="OMA" id="PLYQAIY"/>
<dbReference type="Proteomes" id="UP000683925">
    <property type="component" value="Unassembled WGS sequence"/>
</dbReference>
<keyword evidence="3" id="KW-1185">Reference proteome</keyword>
<sequence length="702" mass="83382">MGCISAKDVQQSINKNIYNNMKQTHIIAFDQLFLLQSQCLRDLDLLQNKVISRRINMINITKAHLLNNPKLTDAYKLWTWGVSLCNKGNSKGMNVRYSFNNPNESVDETPTFNYNLGSCKELRFHWFAIILKEYVEYVQNAKQQYPEDRLKAKDIYEKLKTMKEQSSIYLNTLSPTERGEAFANIEYNMSKINKGLFNADQFYDNLKELDIELEALIQKNHQYENEADQWGRKLYRDLDVIPIGNDSYRMRAKMNSLVLLYHPGKKRTQEEEDYYYNIKLERSKIKPKVLNNDEDDKQKIFLFKIRWTGCSEVDEKWSEIAFILEKHSEQIKSIKQIRNKIRYELQTYKYVDDNLIEAWKIYSLSLLTELKDVKITLNISDSESATKILKNQQVLNENLELQTKLFSEYFFIIRPSQQKKLKEYWRKLDFDKQWIQGSFMKSDQFKMMHHQNQYNMMTNQAKNIYEFTTQSPLYQAIYQKKYMKLEKEAEDLFTNGIAIFDEMERLYEQYKIDKDVDKLMKQELRSNDYLIKTQIKLNLMGQTCSKKREANKCHQTQPSKVVLGDSHQNIHTNPNIYHPQQALKQFKQLSLLLSLVGSLDQLKQKTRDQLRQLFAQKNNCQIIIQNTIRRELRIKGLIRPPQQDDEALLLQDKKFNKSLQTQLIIAAEIIRTLQQDQDFQDMFPTMCISFMELADSIQSDNQ</sequence>
<reference evidence="2" key="1">
    <citation type="submission" date="2021-01" db="EMBL/GenBank/DDBJ databases">
        <authorList>
            <consortium name="Genoscope - CEA"/>
            <person name="William W."/>
        </authorList>
    </citation>
    <scope>NUCLEOTIDE SEQUENCE</scope>
</reference>
<proteinExistence type="predicted"/>
<dbReference type="AlphaFoldDB" id="A0A8S1SXJ6"/>
<gene>
    <name evidence="2" type="ORF">POCTA_138.1.T0170369</name>
</gene>
<protein>
    <submittedName>
        <fullName evidence="2">Uncharacterized protein</fullName>
    </submittedName>
</protein>
<dbReference type="EMBL" id="CAJJDP010000017">
    <property type="protein sequence ID" value="CAD8145715.1"/>
    <property type="molecule type" value="Genomic_DNA"/>
</dbReference>
<evidence type="ECO:0000256" key="1">
    <source>
        <dbReference type="SAM" id="Coils"/>
    </source>
</evidence>
<name>A0A8S1SXJ6_PAROT</name>